<protein>
    <submittedName>
        <fullName evidence="1">Uncharacterized protein</fullName>
    </submittedName>
</protein>
<proteinExistence type="predicted"/>
<feature type="non-terminal residue" evidence="1">
    <location>
        <position position="1"/>
    </location>
</feature>
<dbReference type="EMBL" id="CADCWL010000096">
    <property type="protein sequence ID" value="CAA9564606.1"/>
    <property type="molecule type" value="Genomic_DNA"/>
</dbReference>
<sequence length="36" mass="3979">GWPRGRGVRPVPVWSGCPHHLAVRPVIHGGLRSDRL</sequence>
<evidence type="ECO:0000313" key="1">
    <source>
        <dbReference type="EMBL" id="CAA9564606.1"/>
    </source>
</evidence>
<organism evidence="1">
    <name type="scientific">uncultured Thermomicrobiales bacterium</name>
    <dbReference type="NCBI Taxonomy" id="1645740"/>
    <lineage>
        <taxon>Bacteria</taxon>
        <taxon>Pseudomonadati</taxon>
        <taxon>Thermomicrobiota</taxon>
        <taxon>Thermomicrobia</taxon>
        <taxon>Thermomicrobiales</taxon>
        <taxon>environmental samples</taxon>
    </lineage>
</organism>
<gene>
    <name evidence="1" type="ORF">AVDCRST_MAG19-2128</name>
</gene>
<reference evidence="1" key="1">
    <citation type="submission" date="2020-02" db="EMBL/GenBank/DDBJ databases">
        <authorList>
            <person name="Meier V. D."/>
        </authorList>
    </citation>
    <scope>NUCLEOTIDE SEQUENCE</scope>
    <source>
        <strain evidence="1">AVDCRST_MAG19</strain>
    </source>
</reference>
<feature type="non-terminal residue" evidence="1">
    <location>
        <position position="36"/>
    </location>
</feature>
<accession>A0A6J4UZV8</accession>
<dbReference type="AlphaFoldDB" id="A0A6J4UZV8"/>
<name>A0A6J4UZV8_9BACT</name>